<sequence length="86" mass="9685">MDTFVTVLVLLAMTALGTLAIHMLNSQHYERIAAFPYGRARSNLRTRPTADPPDSRGHAASSTTGVHRDHRIAGFGRFWPRRRARK</sequence>
<organism evidence="2 3">
    <name type="scientific">Streptomyces lunaelactis</name>
    <dbReference type="NCBI Taxonomy" id="1535768"/>
    <lineage>
        <taxon>Bacteria</taxon>
        <taxon>Bacillati</taxon>
        <taxon>Actinomycetota</taxon>
        <taxon>Actinomycetes</taxon>
        <taxon>Kitasatosporales</taxon>
        <taxon>Streptomycetaceae</taxon>
        <taxon>Streptomyces</taxon>
    </lineage>
</organism>
<keyword evidence="3" id="KW-1185">Reference proteome</keyword>
<feature type="region of interest" description="Disordered" evidence="1">
    <location>
        <begin position="43"/>
        <end position="86"/>
    </location>
</feature>
<evidence type="ECO:0000313" key="2">
    <source>
        <dbReference type="EMBL" id="AVZ77567.1"/>
    </source>
</evidence>
<proteinExistence type="predicted"/>
<dbReference type="GeneID" id="55657715"/>
<protein>
    <submittedName>
        <fullName evidence="2">Uncharacterized protein</fullName>
    </submittedName>
</protein>
<dbReference type="Proteomes" id="UP000244201">
    <property type="component" value="Chromosome"/>
</dbReference>
<dbReference type="OrthoDB" id="4338346at2"/>
<dbReference type="AlphaFoldDB" id="A0A2R4TEN6"/>
<dbReference type="EMBL" id="CP026304">
    <property type="protein sequence ID" value="AVZ77567.1"/>
    <property type="molecule type" value="Genomic_DNA"/>
</dbReference>
<reference evidence="2 3" key="1">
    <citation type="submission" date="2018-01" db="EMBL/GenBank/DDBJ databases">
        <title>Complete genome sequence of Streptomyces lunaelactis MM109T, a Ferroverdin A producer isolated from cave moonmilk deposits.</title>
        <authorList>
            <person name="Naome A."/>
            <person name="Martinet L."/>
            <person name="Maciejewska M."/>
            <person name="Anderssen S."/>
            <person name="Adam D."/>
            <person name="Tenconi E."/>
            <person name="Deflandre B."/>
            <person name="Arguelles-Arias A."/>
            <person name="Calusinska M."/>
            <person name="Copieters W."/>
            <person name="Karim L."/>
            <person name="Hanikenne M."/>
            <person name="Baurain D."/>
            <person name="van Wezel G."/>
            <person name="Smargiasso N."/>
            <person name="de Pauw E."/>
            <person name="Delfosse P."/>
            <person name="Rigali S."/>
        </authorList>
    </citation>
    <scope>NUCLEOTIDE SEQUENCE [LARGE SCALE GENOMIC DNA]</scope>
    <source>
        <strain evidence="2 3">MM109</strain>
    </source>
</reference>
<name>A0A2R4TEN6_9ACTN</name>
<dbReference type="KEGG" id="slk:SLUN_20910"/>
<evidence type="ECO:0000256" key="1">
    <source>
        <dbReference type="SAM" id="MobiDB-lite"/>
    </source>
</evidence>
<gene>
    <name evidence="2" type="ORF">SLUN_20910</name>
</gene>
<evidence type="ECO:0000313" key="3">
    <source>
        <dbReference type="Proteomes" id="UP000244201"/>
    </source>
</evidence>
<dbReference type="RefSeq" id="WP_108154857.1">
    <property type="nucleotide sequence ID" value="NZ_CP026304.1"/>
</dbReference>
<accession>A0A2R4TEN6</accession>